<keyword evidence="5" id="KW-1185">Reference proteome</keyword>
<dbReference type="Proteomes" id="UP000002640">
    <property type="component" value="Unassembled WGS sequence"/>
</dbReference>
<dbReference type="InterPro" id="IPR001841">
    <property type="entry name" value="Znf_RING"/>
</dbReference>
<dbReference type="InterPro" id="IPR013083">
    <property type="entry name" value="Znf_RING/FYVE/PHD"/>
</dbReference>
<evidence type="ECO:0000259" key="2">
    <source>
        <dbReference type="PROSITE" id="PS50053"/>
    </source>
</evidence>
<feature type="domain" description="Ubiquitin-like" evidence="2">
    <location>
        <begin position="103"/>
        <end position="178"/>
    </location>
</feature>
<dbReference type="PANTHER" id="PTHR10666">
    <property type="entry name" value="UBIQUITIN"/>
    <property type="match status" value="1"/>
</dbReference>
<feature type="domain" description="RING-type" evidence="3">
    <location>
        <begin position="322"/>
        <end position="371"/>
    </location>
</feature>
<dbReference type="GeneID" id="20656326"/>
<sequence>MSTTLAFPVLWRDSRGRGLSGVVEVHTSELPVKGARVGDLFPVINKKIGSSEDKSRQVESFLLYGASLSRDRLLQSLIPELGHNPRFVAVMRVQPAPVPSTEMSITIKTLTNMIILLRCVSSDTIGYIKSRLRAKENFTVASQRLVYRGIQLEDHLTLTSYGITDQSIVYLVRMMRGGGIPPRIFADITDESLLREIDFSRDAPEWRMASRGLNIEGRCENKSCEAYQQWVICPKRFEAFNLMHDDIKCPMCRAKVKPQTCGFYDCAWKFDGTQTSNGFSIISLWQDASGYNLLIVAKPRDESIMVKLSPTKSAGLAKEAKCTLCWSTFGLTKPGFVITIGCGHSFHCSCIDEWSGWCSENETLPSCPVCRQEVEEAGA</sequence>
<dbReference type="InterPro" id="IPR029071">
    <property type="entry name" value="Ubiquitin-like_domsf"/>
</dbReference>
<dbReference type="InterPro" id="IPR000626">
    <property type="entry name" value="Ubiquitin-like_dom"/>
</dbReference>
<dbReference type="PRINTS" id="PR00348">
    <property type="entry name" value="UBIQUITIN"/>
</dbReference>
<reference evidence="4 5" key="1">
    <citation type="journal article" date="2006" name="Science">
        <title>Phytophthora genome sequences uncover evolutionary origins and mechanisms of pathogenesis.</title>
        <authorList>
            <person name="Tyler B.M."/>
            <person name="Tripathy S."/>
            <person name="Zhang X."/>
            <person name="Dehal P."/>
            <person name="Jiang R.H."/>
            <person name="Aerts A."/>
            <person name="Arredondo F.D."/>
            <person name="Baxter L."/>
            <person name="Bensasson D."/>
            <person name="Beynon J.L."/>
            <person name="Chapman J."/>
            <person name="Damasceno C.M."/>
            <person name="Dorrance A.E."/>
            <person name="Dou D."/>
            <person name="Dickerman A.W."/>
            <person name="Dubchak I.L."/>
            <person name="Garbelotto M."/>
            <person name="Gijzen M."/>
            <person name="Gordon S.G."/>
            <person name="Govers F."/>
            <person name="Grunwald N.J."/>
            <person name="Huang W."/>
            <person name="Ivors K.L."/>
            <person name="Jones R.W."/>
            <person name="Kamoun S."/>
            <person name="Krampis K."/>
            <person name="Lamour K.H."/>
            <person name="Lee M.K."/>
            <person name="McDonald W.H."/>
            <person name="Medina M."/>
            <person name="Meijer H.J."/>
            <person name="Nordberg E.K."/>
            <person name="Maclean D.J."/>
            <person name="Ospina-Giraldo M.D."/>
            <person name="Morris P.F."/>
            <person name="Phuntumart V."/>
            <person name="Putnam N.H."/>
            <person name="Rash S."/>
            <person name="Rose J.K."/>
            <person name="Sakihama Y."/>
            <person name="Salamov A.A."/>
            <person name="Savidor A."/>
            <person name="Scheuring C.F."/>
            <person name="Smith B.M."/>
            <person name="Sobral B.W."/>
            <person name="Terry A."/>
            <person name="Torto-Alalibo T.A."/>
            <person name="Win J."/>
            <person name="Xu Z."/>
            <person name="Zhang H."/>
            <person name="Grigoriev I.V."/>
            <person name="Rokhsar D.S."/>
            <person name="Boore J.L."/>
        </authorList>
    </citation>
    <scope>NUCLEOTIDE SEQUENCE [LARGE SCALE GENOMIC DNA]</scope>
    <source>
        <strain evidence="4 5">P6497</strain>
    </source>
</reference>
<keyword evidence="1" id="KW-0863">Zinc-finger</keyword>
<accession>G4ZCE0</accession>
<dbReference type="PROSITE" id="PS50089">
    <property type="entry name" value="ZF_RING_2"/>
    <property type="match status" value="1"/>
</dbReference>
<dbReference type="PROSITE" id="PS50053">
    <property type="entry name" value="UBIQUITIN_2"/>
    <property type="match status" value="1"/>
</dbReference>
<evidence type="ECO:0008006" key="6">
    <source>
        <dbReference type="Google" id="ProtNLM"/>
    </source>
</evidence>
<dbReference type="SMART" id="SM00184">
    <property type="entry name" value="RING"/>
    <property type="match status" value="1"/>
</dbReference>
<dbReference type="SMART" id="SM00213">
    <property type="entry name" value="UBQ"/>
    <property type="match status" value="1"/>
</dbReference>
<gene>
    <name evidence="4" type="ORF">PHYSODRAFT_488734</name>
</gene>
<dbReference type="OMA" id="GRCKNVE"/>
<evidence type="ECO:0000313" key="5">
    <source>
        <dbReference type="Proteomes" id="UP000002640"/>
    </source>
</evidence>
<name>G4ZCE0_PHYSP</name>
<dbReference type="SMR" id="G4ZCE0"/>
<evidence type="ECO:0000259" key="3">
    <source>
        <dbReference type="PROSITE" id="PS50089"/>
    </source>
</evidence>
<dbReference type="InterPro" id="IPR050158">
    <property type="entry name" value="Ubiquitin_ubiquitin-like"/>
</dbReference>
<dbReference type="GO" id="GO:0008270">
    <property type="term" value="F:zinc ion binding"/>
    <property type="evidence" value="ECO:0007669"/>
    <property type="project" value="UniProtKB-KW"/>
</dbReference>
<dbReference type="InterPro" id="IPR019956">
    <property type="entry name" value="Ubiquitin_dom"/>
</dbReference>
<dbReference type="InParanoid" id="G4ZCE0"/>
<keyword evidence="1" id="KW-0479">Metal-binding</keyword>
<dbReference type="STRING" id="1094619.G4ZCE0"/>
<dbReference type="Pfam" id="PF13639">
    <property type="entry name" value="zf-RING_2"/>
    <property type="match status" value="1"/>
</dbReference>
<dbReference type="RefSeq" id="XP_009524885.1">
    <property type="nucleotide sequence ID" value="XM_009526590.1"/>
</dbReference>
<evidence type="ECO:0000256" key="1">
    <source>
        <dbReference type="PROSITE-ProRule" id="PRU00175"/>
    </source>
</evidence>
<dbReference type="KEGG" id="psoj:PHYSODRAFT_488734"/>
<dbReference type="CDD" id="cd17039">
    <property type="entry name" value="Ubl_ubiquitin_like"/>
    <property type="match status" value="1"/>
</dbReference>
<dbReference type="Gene3D" id="3.10.20.90">
    <property type="entry name" value="Phosphatidylinositol 3-kinase Catalytic Subunit, Chain A, domain 1"/>
    <property type="match status" value="1"/>
</dbReference>
<keyword evidence="1" id="KW-0862">Zinc</keyword>
<evidence type="ECO:0000313" key="4">
    <source>
        <dbReference type="EMBL" id="EGZ22168.1"/>
    </source>
</evidence>
<dbReference type="Gene3D" id="3.30.40.10">
    <property type="entry name" value="Zinc/RING finger domain, C3HC4 (zinc finger)"/>
    <property type="match status" value="1"/>
</dbReference>
<proteinExistence type="predicted"/>
<dbReference type="SUPFAM" id="SSF54236">
    <property type="entry name" value="Ubiquitin-like"/>
    <property type="match status" value="1"/>
</dbReference>
<protein>
    <recommendedName>
        <fullName evidence="6">Ubiquitin-like domain-containing protein</fullName>
    </recommendedName>
</protein>
<dbReference type="Pfam" id="PF00240">
    <property type="entry name" value="ubiquitin"/>
    <property type="match status" value="1"/>
</dbReference>
<dbReference type="SUPFAM" id="SSF57850">
    <property type="entry name" value="RING/U-box"/>
    <property type="match status" value="1"/>
</dbReference>
<organism evidence="4 5">
    <name type="scientific">Phytophthora sojae (strain P6497)</name>
    <name type="common">Soybean stem and root rot agent</name>
    <name type="synonym">Phytophthora megasperma f. sp. glycines</name>
    <dbReference type="NCBI Taxonomy" id="1094619"/>
    <lineage>
        <taxon>Eukaryota</taxon>
        <taxon>Sar</taxon>
        <taxon>Stramenopiles</taxon>
        <taxon>Oomycota</taxon>
        <taxon>Peronosporomycetes</taxon>
        <taxon>Peronosporales</taxon>
        <taxon>Peronosporaceae</taxon>
        <taxon>Phytophthora</taxon>
    </lineage>
</organism>
<dbReference type="AlphaFoldDB" id="G4ZCE0"/>
<dbReference type="EMBL" id="JH159153">
    <property type="protein sequence ID" value="EGZ22168.1"/>
    <property type="molecule type" value="Genomic_DNA"/>
</dbReference>